<dbReference type="InterPro" id="IPR050126">
    <property type="entry name" value="Ap4A_hydrolase"/>
</dbReference>
<dbReference type="EMBL" id="LASW01000003">
    <property type="protein sequence ID" value="KKC01171.1"/>
    <property type="molecule type" value="Genomic_DNA"/>
</dbReference>
<dbReference type="EMBL" id="MVHH01000003">
    <property type="protein sequence ID" value="ORA00746.1"/>
    <property type="molecule type" value="Genomic_DNA"/>
</dbReference>
<dbReference type="PANTHER" id="PTHR42850:SF7">
    <property type="entry name" value="BIS(5'-NUCLEOSYL)-TETRAPHOSPHATASE PRPE [ASYMMETRICAL]"/>
    <property type="match status" value="1"/>
</dbReference>
<dbReference type="InterPro" id="IPR004843">
    <property type="entry name" value="Calcineurin-like_PHP"/>
</dbReference>
<comment type="caution">
    <text evidence="2">The sequence shown here is derived from an EMBL/GenBank/DDBJ whole genome shotgun (WGS) entry which is preliminary data.</text>
</comment>
<dbReference type="Proteomes" id="UP000034416">
    <property type="component" value="Unassembled WGS sequence"/>
</dbReference>
<dbReference type="RefSeq" id="WP_046187844.1">
    <property type="nucleotide sequence ID" value="NZ_JACKUJ010000044.1"/>
</dbReference>
<dbReference type="Pfam" id="PF00149">
    <property type="entry name" value="Metallophos"/>
    <property type="match status" value="1"/>
</dbReference>
<dbReference type="STRING" id="342002.BST15_03000"/>
<evidence type="ECO:0000259" key="1">
    <source>
        <dbReference type="Pfam" id="PF00149"/>
    </source>
</evidence>
<dbReference type="AlphaFoldDB" id="A0A0F5N2C3"/>
<dbReference type="GO" id="GO:0016791">
    <property type="term" value="F:phosphatase activity"/>
    <property type="evidence" value="ECO:0007669"/>
    <property type="project" value="TreeGrafter"/>
</dbReference>
<dbReference type="GO" id="GO:0005737">
    <property type="term" value="C:cytoplasm"/>
    <property type="evidence" value="ECO:0007669"/>
    <property type="project" value="TreeGrafter"/>
</dbReference>
<keyword evidence="5" id="KW-1185">Reference proteome</keyword>
<dbReference type="Proteomes" id="UP000192327">
    <property type="component" value="Unassembled WGS sequence"/>
</dbReference>
<dbReference type="OrthoDB" id="9807890at2"/>
<dbReference type="Gene3D" id="3.60.21.10">
    <property type="match status" value="1"/>
</dbReference>
<organism evidence="2 4">
    <name type="scientific">Mycolicibacter arupensis</name>
    <dbReference type="NCBI Taxonomy" id="342002"/>
    <lineage>
        <taxon>Bacteria</taxon>
        <taxon>Bacillati</taxon>
        <taxon>Actinomycetota</taxon>
        <taxon>Actinomycetes</taxon>
        <taxon>Mycobacteriales</taxon>
        <taxon>Mycobacteriaceae</taxon>
        <taxon>Mycolicibacter</taxon>
    </lineage>
</organism>
<name>A0A0F5N2C3_9MYCO</name>
<sequence>MTDSAVAGYDIIGDVHGCADELEALLAKLGYEITYGTGEYRHPSRQAVFVGDLIDRGPGQLRVLQVVKAMVDAGSAQIVMGNHEFNALGYHHEHPDGSGKYLRTRNAKHTKQHQAFLDQLTDHQQRRYLDWFATLPLWLDLDGLRVVHACWHKESMDMVQRHCGSSAPFADTAHLVAAHDKAHELYGAIENLLKGSEISLVKHGLRPYQDKDGHTREEARTRWWNSDARTLSDIVVMSSGYTTADGEPYPPLPETVLPPGGRPFVYTGEVPVFYGHYWRQESPTPGEDFTGRTACVDFSAVNGGPLTAYRWSGEDTIDPDNYEQLR</sequence>
<dbReference type="PATRIC" id="fig|342002.3.peg.533"/>
<dbReference type="PANTHER" id="PTHR42850">
    <property type="entry name" value="METALLOPHOSPHOESTERASE"/>
    <property type="match status" value="1"/>
</dbReference>
<reference evidence="3 5" key="3">
    <citation type="submission" date="2016-12" db="EMBL/GenBank/DDBJ databases">
        <title>The new phylogeny of genus Mycobacterium.</title>
        <authorList>
            <person name="Tortoli E."/>
            <person name="Trovato A."/>
            <person name="Cirillo D.M."/>
        </authorList>
    </citation>
    <scope>NUCLEOTIDE SEQUENCE [LARGE SCALE GENOMIC DNA]</scope>
    <source>
        <strain evidence="3 5">DSM 44942</strain>
    </source>
</reference>
<proteinExistence type="predicted"/>
<gene>
    <name evidence="3" type="ORF">BST15_03000</name>
    <name evidence="2" type="ORF">WR43_01480</name>
</gene>
<evidence type="ECO:0000313" key="2">
    <source>
        <dbReference type="EMBL" id="KKC01171.1"/>
    </source>
</evidence>
<dbReference type="InterPro" id="IPR029052">
    <property type="entry name" value="Metallo-depent_PP-like"/>
</dbReference>
<reference evidence="4" key="1">
    <citation type="submission" date="2015-04" db="EMBL/GenBank/DDBJ databases">
        <title>Genome sequence of Mycobacterium arupense GUC1.</title>
        <authorList>
            <person name="Greninger A.L."/>
            <person name="Cunningham G."/>
            <person name="Chiu C.Y."/>
            <person name="Miller S."/>
        </authorList>
    </citation>
    <scope>NUCLEOTIDE SEQUENCE [LARGE SCALE GENOMIC DNA]</scope>
    <source>
        <strain evidence="4">GUC1</strain>
    </source>
</reference>
<protein>
    <submittedName>
        <fullName evidence="2">Metallophosphatase</fullName>
    </submittedName>
</protein>
<feature type="domain" description="Calcineurin-like phosphoesterase" evidence="1">
    <location>
        <begin position="11"/>
        <end position="146"/>
    </location>
</feature>
<accession>A0A0F5N2C3</accession>
<evidence type="ECO:0000313" key="5">
    <source>
        <dbReference type="Proteomes" id="UP000192327"/>
    </source>
</evidence>
<reference evidence="2" key="2">
    <citation type="submission" date="2015-04" db="EMBL/GenBank/DDBJ databases">
        <title>Genome sequence of Mycobacterium arupense strain GUC1.</title>
        <authorList>
            <person name="Greninger A.L."/>
            <person name="Cunningham G."/>
            <person name="Chiu C.Y."/>
            <person name="Miller S."/>
        </authorList>
    </citation>
    <scope>NUCLEOTIDE SEQUENCE</scope>
    <source>
        <strain evidence="2">GUC1</strain>
    </source>
</reference>
<dbReference type="SUPFAM" id="SSF56300">
    <property type="entry name" value="Metallo-dependent phosphatases"/>
    <property type="match status" value="1"/>
</dbReference>
<evidence type="ECO:0000313" key="4">
    <source>
        <dbReference type="Proteomes" id="UP000034416"/>
    </source>
</evidence>
<evidence type="ECO:0000313" key="3">
    <source>
        <dbReference type="EMBL" id="ORA00746.1"/>
    </source>
</evidence>